<reference evidence="3 4" key="1">
    <citation type="journal article" date="1998" name="Science">
        <title>Genome sequence of the nematode C. elegans: a platform for investigating biology.</title>
        <authorList>
            <consortium name="The C. elegans sequencing consortium"/>
            <person name="Sulson J.E."/>
            <person name="Waterston R."/>
        </authorList>
    </citation>
    <scope>NUCLEOTIDE SEQUENCE [LARGE SCALE GENOMIC DNA]</scope>
    <source>
        <strain evidence="3 4">Bristol N2</strain>
    </source>
</reference>
<keyword evidence="1" id="KW-0732">Signal</keyword>
<name>Q3Y403_CAEEL</name>
<dbReference type="AlphaFoldDB" id="Q3Y403"/>
<dbReference type="KEGG" id="cel:CELE_C41G11.1"/>
<dbReference type="RefSeq" id="NP_001033531.1">
    <property type="nucleotide sequence ID" value="NM_001038442.6"/>
</dbReference>
<feature type="domain" description="Calcineurin-like phosphoesterase" evidence="2">
    <location>
        <begin position="117"/>
        <end position="177"/>
    </location>
</feature>
<dbReference type="InParanoid" id="Q3Y403"/>
<keyword evidence="6" id="KW-1267">Proteomics identification</keyword>
<gene>
    <name evidence="3 5" type="ORF">C41G11.1</name>
    <name evidence="3" type="ORF">CELE_C41G11.1</name>
</gene>
<dbReference type="Pfam" id="PF00149">
    <property type="entry name" value="Metallophos"/>
    <property type="match status" value="1"/>
</dbReference>
<dbReference type="OMA" id="LNFCAHT"/>
<keyword evidence="4" id="KW-1185">Reference proteome</keyword>
<dbReference type="InterPro" id="IPR029052">
    <property type="entry name" value="Metallo-depent_PP-like"/>
</dbReference>
<feature type="signal peptide" evidence="1">
    <location>
        <begin position="1"/>
        <end position="21"/>
    </location>
</feature>
<dbReference type="Proteomes" id="UP000001940">
    <property type="component" value="Chromosome X"/>
</dbReference>
<evidence type="ECO:0000313" key="3">
    <source>
        <dbReference type="EMBL" id="CCD67133.1"/>
    </source>
</evidence>
<evidence type="ECO:0000313" key="4">
    <source>
        <dbReference type="Proteomes" id="UP000001940"/>
    </source>
</evidence>
<dbReference type="WormBase" id="C41G11.1">
    <property type="protein sequence ID" value="CE39003"/>
    <property type="gene ID" value="WBGene00016568"/>
</dbReference>
<sequence length="429" mass="49076">MRQEIMLAIFITILFISTVISQENGTITEIPQEVLDNSTATSIPEEILTFLLMGDTQFHFPCEQDNVQCKHVSKKNRARFFLDNELEFLPGVEVNETVRQGKESTTTLESRFANRVQRQALDALIGSMDYKPAALIINGDLTDFGHLHQLHEFRKVWYDNFPIPLLLGLGNHDYDNNVNDCVLNFCAHTMLSWYTDYVKNHSIVADITRKPVNMDVEYTGSLAYTERVCSKNGKMCAFVIQLNNAIDYNVTVSSLFVNWNLVPPIEYLSKELIILSNTSLPILVNLHQCSGTRSVKVKRMLNSWMLNMKATFKSNQKVPRLGVFYAHVHGRHEVVLECMGGYKIPFVYIGSVPNNRFSKLDITSLNATITGYKARDSLMHNGEMLEKLETVKLWGPCTGTETIRFEDHATRKRRNFIRRARNQAHKSDK</sequence>
<proteinExistence type="evidence at protein level"/>
<feature type="chain" id="PRO_5004230618" evidence="1">
    <location>
        <begin position="22"/>
        <end position="429"/>
    </location>
</feature>
<dbReference type="Gene3D" id="3.60.21.40">
    <property type="entry name" value="GpdQ, catalytic alpha/beta sandwich domain"/>
    <property type="match status" value="1"/>
</dbReference>
<dbReference type="GeneID" id="180839"/>
<evidence type="ECO:0007829" key="6">
    <source>
        <dbReference type="PeptideAtlas" id="Q3Y403"/>
    </source>
</evidence>
<dbReference type="UCSC" id="C41G11.1a">
    <property type="organism name" value="c. elegans"/>
</dbReference>
<dbReference type="FunCoup" id="Q3Y403">
    <property type="interactions" value="417"/>
</dbReference>
<dbReference type="eggNOG" id="ENOG502SSI1">
    <property type="taxonomic scope" value="Eukaryota"/>
</dbReference>
<dbReference type="InterPro" id="IPR004843">
    <property type="entry name" value="Calcineurin-like_PHP"/>
</dbReference>
<evidence type="ECO:0000259" key="2">
    <source>
        <dbReference type="Pfam" id="PF00149"/>
    </source>
</evidence>
<dbReference type="AGR" id="WB:WBGene00016568"/>
<dbReference type="SUPFAM" id="SSF56300">
    <property type="entry name" value="Metallo-dependent phosphatases"/>
    <property type="match status" value="1"/>
</dbReference>
<dbReference type="Bgee" id="WBGene00016568">
    <property type="expression patterns" value="Expressed in adult organism and 4 other cell types or tissues"/>
</dbReference>
<evidence type="ECO:0000256" key="1">
    <source>
        <dbReference type="SAM" id="SignalP"/>
    </source>
</evidence>
<dbReference type="GO" id="GO:0016787">
    <property type="term" value="F:hydrolase activity"/>
    <property type="evidence" value="ECO:0007669"/>
    <property type="project" value="InterPro"/>
</dbReference>
<accession>Q3Y403</accession>
<dbReference type="InterPro" id="IPR042283">
    <property type="entry name" value="GpdQ_catalytic"/>
</dbReference>
<dbReference type="OrthoDB" id="412308at2759"/>
<organism evidence="3 4">
    <name type="scientific">Caenorhabditis elegans</name>
    <dbReference type="NCBI Taxonomy" id="6239"/>
    <lineage>
        <taxon>Eukaryota</taxon>
        <taxon>Metazoa</taxon>
        <taxon>Ecdysozoa</taxon>
        <taxon>Nematoda</taxon>
        <taxon>Chromadorea</taxon>
        <taxon>Rhabditida</taxon>
        <taxon>Rhabditina</taxon>
        <taxon>Rhabditomorpha</taxon>
        <taxon>Rhabditoidea</taxon>
        <taxon>Rhabditidae</taxon>
        <taxon>Peloderinae</taxon>
        <taxon>Caenorhabditis</taxon>
    </lineage>
</organism>
<protein>
    <submittedName>
        <fullName evidence="3">Calcineurin-like phosphoesterase domain-containing protein</fullName>
    </submittedName>
</protein>
<dbReference type="STRING" id="6239.C41G11.1a.1"/>
<dbReference type="EMBL" id="BX284606">
    <property type="protein sequence ID" value="CCD67133.1"/>
    <property type="molecule type" value="Genomic_DNA"/>
</dbReference>
<dbReference type="PaxDb" id="6239-C41G11.1a"/>
<evidence type="ECO:0000313" key="5">
    <source>
        <dbReference type="WormBase" id="C41G11.1"/>
    </source>
</evidence>
<dbReference type="CTD" id="180839"/>